<protein>
    <submittedName>
        <fullName evidence="1">Uncharacterized protein</fullName>
    </submittedName>
</protein>
<name>A0A0F9JQM5_9ZZZZ</name>
<dbReference type="EMBL" id="LAZR01009547">
    <property type="protein sequence ID" value="KKM71968.1"/>
    <property type="molecule type" value="Genomic_DNA"/>
</dbReference>
<comment type="caution">
    <text evidence="1">The sequence shown here is derived from an EMBL/GenBank/DDBJ whole genome shotgun (WGS) entry which is preliminary data.</text>
</comment>
<organism evidence="1">
    <name type="scientific">marine sediment metagenome</name>
    <dbReference type="NCBI Taxonomy" id="412755"/>
    <lineage>
        <taxon>unclassified sequences</taxon>
        <taxon>metagenomes</taxon>
        <taxon>ecological metagenomes</taxon>
    </lineage>
</organism>
<proteinExistence type="predicted"/>
<evidence type="ECO:0000313" key="1">
    <source>
        <dbReference type="EMBL" id="KKM71968.1"/>
    </source>
</evidence>
<sequence length="559" mass="56676">MKRLVPRKLYGLQGNRISAQWNIFKSDFFASAIQVAINSSAAVTTGLTLSGATTTGILVSGTATDGISITSICADALHISGSNTASAIHISGDQAMAILVDVDAALAVGLKFAIDTGITMAEGIVMTCTGTGTIGSAIKINYSASATEGFVITVASGKTLTQGLSMSGAGTVLTGIIFANAIMTNAISVTGTCGGACIDFGPASVTTGSLIDYIAIVGKVSGYLFNGSLTTSTFTATTIIDDFSCSCAHDGAAADVLRAIRRTWTGALPNTTLAADFIIAEFIYSGTAGTDTTKTGAITGVKIDLGSATVNDDNLTAYGLYVDTTVTNTRSTAVHGIYVTSAEFGVSIGGACVTGISITGTHDTGIVIGTTGTKIAYTTVTDKAISCFSTCNTTDGAVNFEPVLFSTILTGAGQVGGRVRVHMETNVKLGGWANALKASVDLKTNGGCTGLLSAFCAELVAAGSANAATLAVLELEMVTVASATFDWRHSLIYSNISGNGTADTDFLTNGTLWRLDGLGSASSSAKIFHTNGGAATTHGLRIRIAGVAYDILLSVSTYA</sequence>
<reference evidence="1" key="1">
    <citation type="journal article" date="2015" name="Nature">
        <title>Complex archaea that bridge the gap between prokaryotes and eukaryotes.</title>
        <authorList>
            <person name="Spang A."/>
            <person name="Saw J.H."/>
            <person name="Jorgensen S.L."/>
            <person name="Zaremba-Niedzwiedzka K."/>
            <person name="Martijn J."/>
            <person name="Lind A.E."/>
            <person name="van Eijk R."/>
            <person name="Schleper C."/>
            <person name="Guy L."/>
            <person name="Ettema T.J."/>
        </authorList>
    </citation>
    <scope>NUCLEOTIDE SEQUENCE</scope>
</reference>
<accession>A0A0F9JQM5</accession>
<gene>
    <name evidence="1" type="ORF">LCGC14_1425180</name>
</gene>
<dbReference type="AlphaFoldDB" id="A0A0F9JQM5"/>